<evidence type="ECO:0000256" key="3">
    <source>
        <dbReference type="PROSITE-ProRule" id="PRU00023"/>
    </source>
</evidence>
<accession>A0A0D6ERS3</accession>
<keyword evidence="5" id="KW-1185">Reference proteome</keyword>
<dbReference type="PANTHER" id="PTHR24171:SF8">
    <property type="entry name" value="BRCA1-ASSOCIATED RING DOMAIN PROTEIN 1"/>
    <property type="match status" value="1"/>
</dbReference>
<name>A0A0D6ERS3_SPOSA</name>
<keyword evidence="1" id="KW-0677">Repeat</keyword>
<proteinExistence type="predicted"/>
<dbReference type="EMBL" id="CENE01000037">
    <property type="protein sequence ID" value="CEQ42812.1"/>
    <property type="molecule type" value="Genomic_DNA"/>
</dbReference>
<evidence type="ECO:0000313" key="4">
    <source>
        <dbReference type="EMBL" id="CEQ42812.1"/>
    </source>
</evidence>
<evidence type="ECO:0000256" key="2">
    <source>
        <dbReference type="ARBA" id="ARBA00023043"/>
    </source>
</evidence>
<feature type="repeat" description="ANK" evidence="3">
    <location>
        <begin position="52"/>
        <end position="84"/>
    </location>
</feature>
<dbReference type="OrthoDB" id="366390at2759"/>
<dbReference type="PROSITE" id="PS50088">
    <property type="entry name" value="ANK_REPEAT"/>
    <property type="match status" value="2"/>
</dbReference>
<dbReference type="InterPro" id="IPR036770">
    <property type="entry name" value="Ankyrin_rpt-contain_sf"/>
</dbReference>
<evidence type="ECO:0000313" key="5">
    <source>
        <dbReference type="Proteomes" id="UP000243876"/>
    </source>
</evidence>
<dbReference type="PROSITE" id="PS50297">
    <property type="entry name" value="ANK_REP_REGION"/>
    <property type="match status" value="2"/>
</dbReference>
<dbReference type="SMART" id="SM00248">
    <property type="entry name" value="ANK"/>
    <property type="match status" value="2"/>
</dbReference>
<sequence>MAEPRDPAPQGGLSQEAIEYARQFFNAARGGAVEVLAGPLEAGLPANLTNDKGDTLVMLAAYHGHEEAVRLLLKHGADPNRLNDRGQSPLAGAIFKNEEGVIRALLDGGADPDIGAPTGWQTAKTFGKLDVWDKPFAEARARRDAKAAEADT</sequence>
<dbReference type="Gene3D" id="1.25.40.20">
    <property type="entry name" value="Ankyrin repeat-containing domain"/>
    <property type="match status" value="1"/>
</dbReference>
<dbReference type="InterPro" id="IPR002110">
    <property type="entry name" value="Ankyrin_rpt"/>
</dbReference>
<reference evidence="5" key="1">
    <citation type="submission" date="2015-02" db="EMBL/GenBank/DDBJ databases">
        <authorList>
            <person name="Gon?alves P."/>
        </authorList>
    </citation>
    <scope>NUCLEOTIDE SEQUENCE [LARGE SCALE GENOMIC DNA]</scope>
</reference>
<evidence type="ECO:0000256" key="1">
    <source>
        <dbReference type="ARBA" id="ARBA00022737"/>
    </source>
</evidence>
<dbReference type="GO" id="GO:0085020">
    <property type="term" value="P:protein K6-linked ubiquitination"/>
    <property type="evidence" value="ECO:0007669"/>
    <property type="project" value="TreeGrafter"/>
</dbReference>
<dbReference type="PANTHER" id="PTHR24171">
    <property type="entry name" value="ANKYRIN REPEAT DOMAIN-CONTAINING PROTEIN 39-RELATED"/>
    <property type="match status" value="1"/>
</dbReference>
<organism evidence="4 5">
    <name type="scientific">Sporidiobolus salmonicolor</name>
    <name type="common">Yeast-like fungus</name>
    <name type="synonym">Sporobolomyces salmonicolor</name>
    <dbReference type="NCBI Taxonomy" id="5005"/>
    <lineage>
        <taxon>Eukaryota</taxon>
        <taxon>Fungi</taxon>
        <taxon>Dikarya</taxon>
        <taxon>Basidiomycota</taxon>
        <taxon>Pucciniomycotina</taxon>
        <taxon>Microbotryomycetes</taxon>
        <taxon>Sporidiobolales</taxon>
        <taxon>Sporidiobolaceae</taxon>
        <taxon>Sporobolomyces</taxon>
    </lineage>
</organism>
<dbReference type="AlphaFoldDB" id="A0A0D6ERS3"/>
<dbReference type="Pfam" id="PF12796">
    <property type="entry name" value="Ank_2"/>
    <property type="match status" value="1"/>
</dbReference>
<gene>
    <name evidence="4" type="primary">SPOSA6832_04689</name>
</gene>
<dbReference type="Proteomes" id="UP000243876">
    <property type="component" value="Unassembled WGS sequence"/>
</dbReference>
<feature type="non-terminal residue" evidence="4">
    <location>
        <position position="1"/>
    </location>
</feature>
<feature type="repeat" description="ANK" evidence="3">
    <location>
        <begin position="85"/>
        <end position="117"/>
    </location>
</feature>
<keyword evidence="2 3" id="KW-0040">ANK repeat</keyword>
<protein>
    <submittedName>
        <fullName evidence="4">SPOSA6832_04689-mRNA-1:cds</fullName>
    </submittedName>
</protein>
<dbReference type="SUPFAM" id="SSF48403">
    <property type="entry name" value="Ankyrin repeat"/>
    <property type="match status" value="1"/>
</dbReference>
<dbReference type="GO" id="GO:0004842">
    <property type="term" value="F:ubiquitin-protein transferase activity"/>
    <property type="evidence" value="ECO:0007669"/>
    <property type="project" value="TreeGrafter"/>
</dbReference>